<sequence>MKKFLFTATMLVSFTALSHAQQRGVGINTTTPAATLDVVANNADPGMPDAVLVPRMTAAELGAKNSAYNAEQNGALVFVLSGTGTAGTRTENVTGTGFYYYNSGTTRWVPVGGGSATDTSIYTGNGTLTSVRTVDQANNNLTFTTGTARTIINGTFETQGAVYSKTRSVVGDLVAGTWQANDYNIVLTGTTNNISLPDATTNSGRVISLTNQTGGTRTFVTGAGNVAFRPLNVATIQGGRGLLMVSDGSVWQIIGGYN</sequence>
<dbReference type="AlphaFoldDB" id="A0A840KF76"/>
<dbReference type="EMBL" id="JACHLE010000001">
    <property type="protein sequence ID" value="MBB4806170.1"/>
    <property type="molecule type" value="Genomic_DNA"/>
</dbReference>
<name>A0A840KF76_9FLAO</name>
<organism evidence="2 3">
    <name type="scientific">Chryseobacterium defluvii</name>
    <dbReference type="NCBI Taxonomy" id="160396"/>
    <lineage>
        <taxon>Bacteria</taxon>
        <taxon>Pseudomonadati</taxon>
        <taxon>Bacteroidota</taxon>
        <taxon>Flavobacteriia</taxon>
        <taxon>Flavobacteriales</taxon>
        <taxon>Weeksellaceae</taxon>
        <taxon>Chryseobacterium group</taxon>
        <taxon>Chryseobacterium</taxon>
    </lineage>
</organism>
<dbReference type="RefSeq" id="WP_184186677.1">
    <property type="nucleotide sequence ID" value="NZ_JACHLE010000001.1"/>
</dbReference>
<keyword evidence="3" id="KW-1185">Reference proteome</keyword>
<evidence type="ECO:0000256" key="1">
    <source>
        <dbReference type="SAM" id="SignalP"/>
    </source>
</evidence>
<keyword evidence="1" id="KW-0732">Signal</keyword>
<reference evidence="2 3" key="1">
    <citation type="submission" date="2020-08" db="EMBL/GenBank/DDBJ databases">
        <title>Functional genomics of gut bacteria from endangered species of beetles.</title>
        <authorList>
            <person name="Carlos-Shanley C."/>
        </authorList>
    </citation>
    <scope>NUCLEOTIDE SEQUENCE [LARGE SCALE GENOMIC DNA]</scope>
    <source>
        <strain evidence="2 3">S00151</strain>
    </source>
</reference>
<proteinExistence type="predicted"/>
<accession>A0A840KF76</accession>
<feature type="signal peptide" evidence="1">
    <location>
        <begin position="1"/>
        <end position="20"/>
    </location>
</feature>
<gene>
    <name evidence="2" type="ORF">HNP38_001442</name>
</gene>
<evidence type="ECO:0000313" key="3">
    <source>
        <dbReference type="Proteomes" id="UP000592180"/>
    </source>
</evidence>
<comment type="caution">
    <text evidence="2">The sequence shown here is derived from an EMBL/GenBank/DDBJ whole genome shotgun (WGS) entry which is preliminary data.</text>
</comment>
<feature type="chain" id="PRO_5033062276" evidence="1">
    <location>
        <begin position="21"/>
        <end position="258"/>
    </location>
</feature>
<protein>
    <submittedName>
        <fullName evidence="2">Uncharacterized protein</fullName>
    </submittedName>
</protein>
<dbReference type="Proteomes" id="UP000592180">
    <property type="component" value="Unassembled WGS sequence"/>
</dbReference>
<evidence type="ECO:0000313" key="2">
    <source>
        <dbReference type="EMBL" id="MBB4806170.1"/>
    </source>
</evidence>